<evidence type="ECO:0000313" key="2">
    <source>
        <dbReference type="EMBL" id="KAE8160220.1"/>
    </source>
</evidence>
<keyword evidence="3" id="KW-1185">Reference proteome</keyword>
<gene>
    <name evidence="2" type="ORF">BDV40DRAFT_271196</name>
</gene>
<organism evidence="2 3">
    <name type="scientific">Aspergillus tamarii</name>
    <dbReference type="NCBI Taxonomy" id="41984"/>
    <lineage>
        <taxon>Eukaryota</taxon>
        <taxon>Fungi</taxon>
        <taxon>Dikarya</taxon>
        <taxon>Ascomycota</taxon>
        <taxon>Pezizomycotina</taxon>
        <taxon>Eurotiomycetes</taxon>
        <taxon>Eurotiomycetidae</taxon>
        <taxon>Eurotiales</taxon>
        <taxon>Aspergillaceae</taxon>
        <taxon>Aspergillus</taxon>
        <taxon>Aspergillus subgen. Circumdati</taxon>
    </lineage>
</organism>
<evidence type="ECO:0000256" key="1">
    <source>
        <dbReference type="SAM" id="Phobius"/>
    </source>
</evidence>
<sequence>MSSSCYDCTFNQYVLYWLVYHSWHWILIWINASWWDESTINHRSRLQPPSNALSWLEKDICVQRKMHAAFSLFILFSWFWSS</sequence>
<keyword evidence="1" id="KW-0472">Membrane</keyword>
<keyword evidence="1" id="KW-0812">Transmembrane</keyword>
<proteinExistence type="predicted"/>
<dbReference type="Proteomes" id="UP000326950">
    <property type="component" value="Unassembled WGS sequence"/>
</dbReference>
<name>A0A5N6UP07_ASPTM</name>
<dbReference type="AlphaFoldDB" id="A0A5N6UP07"/>
<dbReference type="EMBL" id="ML738661">
    <property type="protein sequence ID" value="KAE8160220.1"/>
    <property type="molecule type" value="Genomic_DNA"/>
</dbReference>
<feature type="transmembrane region" description="Helical" evidence="1">
    <location>
        <begin position="14"/>
        <end position="35"/>
    </location>
</feature>
<keyword evidence="1" id="KW-1133">Transmembrane helix</keyword>
<reference evidence="2 3" key="1">
    <citation type="submission" date="2019-04" db="EMBL/GenBank/DDBJ databases">
        <title>Friends and foes A comparative genomics study of 23 Aspergillus species from section Flavi.</title>
        <authorList>
            <consortium name="DOE Joint Genome Institute"/>
            <person name="Kjaerbolling I."/>
            <person name="Vesth T."/>
            <person name="Frisvad J.C."/>
            <person name="Nybo J.L."/>
            <person name="Theobald S."/>
            <person name="Kildgaard S."/>
            <person name="Isbrandt T."/>
            <person name="Kuo A."/>
            <person name="Sato A."/>
            <person name="Lyhne E.K."/>
            <person name="Kogle M.E."/>
            <person name="Wiebenga A."/>
            <person name="Kun R.S."/>
            <person name="Lubbers R.J."/>
            <person name="Makela M.R."/>
            <person name="Barry K."/>
            <person name="Chovatia M."/>
            <person name="Clum A."/>
            <person name="Daum C."/>
            <person name="Haridas S."/>
            <person name="He G."/>
            <person name="LaButti K."/>
            <person name="Lipzen A."/>
            <person name="Mondo S."/>
            <person name="Riley R."/>
            <person name="Salamov A."/>
            <person name="Simmons B.A."/>
            <person name="Magnuson J.K."/>
            <person name="Henrissat B."/>
            <person name="Mortensen U.H."/>
            <person name="Larsen T.O."/>
            <person name="Devries R.P."/>
            <person name="Grigoriev I.V."/>
            <person name="Machida M."/>
            <person name="Baker S.E."/>
            <person name="Andersen M.R."/>
        </authorList>
    </citation>
    <scope>NUCLEOTIDE SEQUENCE [LARGE SCALE GENOMIC DNA]</scope>
    <source>
        <strain evidence="2 3">CBS 117626</strain>
    </source>
</reference>
<evidence type="ECO:0000313" key="3">
    <source>
        <dbReference type="Proteomes" id="UP000326950"/>
    </source>
</evidence>
<protein>
    <submittedName>
        <fullName evidence="2">Uncharacterized protein</fullName>
    </submittedName>
</protein>
<accession>A0A5N6UP07</accession>